<dbReference type="InterPro" id="IPR029063">
    <property type="entry name" value="SAM-dependent_MTases_sf"/>
</dbReference>
<proteinExistence type="predicted"/>
<keyword evidence="8" id="KW-1185">Reference proteome</keyword>
<evidence type="ECO:0000259" key="5">
    <source>
        <dbReference type="Pfam" id="PF00891"/>
    </source>
</evidence>
<feature type="domain" description="O-methyltransferase dimerisation" evidence="6">
    <location>
        <begin position="13"/>
        <end position="87"/>
    </location>
</feature>
<dbReference type="SUPFAM" id="SSF46785">
    <property type="entry name" value="Winged helix' DNA-binding domain"/>
    <property type="match status" value="1"/>
</dbReference>
<dbReference type="SUPFAM" id="SSF53335">
    <property type="entry name" value="S-adenosyl-L-methionine-dependent methyltransferases"/>
    <property type="match status" value="1"/>
</dbReference>
<dbReference type="OrthoDB" id="9766840at2"/>
<organism evidence="7 8">
    <name type="scientific">Emcibacter nanhaiensis</name>
    <dbReference type="NCBI Taxonomy" id="1505037"/>
    <lineage>
        <taxon>Bacteria</taxon>
        <taxon>Pseudomonadati</taxon>
        <taxon>Pseudomonadota</taxon>
        <taxon>Alphaproteobacteria</taxon>
        <taxon>Emcibacterales</taxon>
        <taxon>Emcibacteraceae</taxon>
        <taxon>Emcibacter</taxon>
    </lineage>
</organism>
<feature type="active site" description="Proton acceptor" evidence="4">
    <location>
        <position position="246"/>
    </location>
</feature>
<dbReference type="InterPro" id="IPR012967">
    <property type="entry name" value="COMT_dimerisation"/>
</dbReference>
<dbReference type="InterPro" id="IPR036390">
    <property type="entry name" value="WH_DNA-bd_sf"/>
</dbReference>
<dbReference type="PANTHER" id="PTHR43712:SF2">
    <property type="entry name" value="O-METHYLTRANSFERASE CICE"/>
    <property type="match status" value="1"/>
</dbReference>
<dbReference type="GO" id="GO:0008171">
    <property type="term" value="F:O-methyltransferase activity"/>
    <property type="evidence" value="ECO:0007669"/>
    <property type="project" value="InterPro"/>
</dbReference>
<sequence length="337" mass="36617">MGEETNPLGSILQMATGLLASRALWATAHFKIADHVTDQGIGLDDLAEKTGILPDRLKRLMHVLVTFGMFRVLPGDLVVSTPVSQMLRSDSEKSVRAWIESIIGNEHYEALGSIDAALREPTTAFEARHGMLSFDYYTAHPGAGALFAQAMSDFTFPIDASISAYDFPKFDTAIDIGGSMGTLLNLILARYRDARGIVFDLPDVVERAGAAWAAEGGAARLSGIGGNFFEAVPAGGDLYLLKMILHDWNDDQCVEILKNIHTAINPGGTVCIIEILVPEDFSPHPGWMADFNMMALTGGRERNRGEYESLLEQGGFRLKRDTVLAPTSFSLLEAVPE</sequence>
<dbReference type="InterPro" id="IPR036388">
    <property type="entry name" value="WH-like_DNA-bd_sf"/>
</dbReference>
<dbReference type="EMBL" id="VFIY01000018">
    <property type="protein sequence ID" value="TPD57459.1"/>
    <property type="molecule type" value="Genomic_DNA"/>
</dbReference>
<evidence type="ECO:0000313" key="7">
    <source>
        <dbReference type="EMBL" id="TPD57459.1"/>
    </source>
</evidence>
<dbReference type="Proteomes" id="UP000319148">
    <property type="component" value="Unassembled WGS sequence"/>
</dbReference>
<reference evidence="8" key="1">
    <citation type="submission" date="2019-06" db="EMBL/GenBank/DDBJ databases">
        <title>The complete genome of Emcibacter congregatus ZYLT.</title>
        <authorList>
            <person name="Zhao Z."/>
        </authorList>
    </citation>
    <scope>NUCLEOTIDE SEQUENCE [LARGE SCALE GENOMIC DNA]</scope>
    <source>
        <strain evidence="8">MCCC 1A06723</strain>
    </source>
</reference>
<protein>
    <submittedName>
        <fullName evidence="7">Uncharacterized protein</fullName>
    </submittedName>
</protein>
<evidence type="ECO:0000256" key="3">
    <source>
        <dbReference type="ARBA" id="ARBA00022691"/>
    </source>
</evidence>
<name>A0A501PAP8_9PROT</name>
<dbReference type="Pfam" id="PF08100">
    <property type="entry name" value="Dimerisation"/>
    <property type="match status" value="1"/>
</dbReference>
<dbReference type="Gene3D" id="1.10.10.10">
    <property type="entry name" value="Winged helix-like DNA-binding domain superfamily/Winged helix DNA-binding domain"/>
    <property type="match status" value="1"/>
</dbReference>
<feature type="domain" description="O-methyltransferase C-terminal" evidence="5">
    <location>
        <begin position="117"/>
        <end position="317"/>
    </location>
</feature>
<accession>A0A501PAP8</accession>
<dbReference type="GO" id="GO:0046983">
    <property type="term" value="F:protein dimerization activity"/>
    <property type="evidence" value="ECO:0007669"/>
    <property type="project" value="InterPro"/>
</dbReference>
<dbReference type="InterPro" id="IPR016461">
    <property type="entry name" value="COMT-like"/>
</dbReference>
<keyword evidence="3" id="KW-0949">S-adenosyl-L-methionine</keyword>
<evidence type="ECO:0000256" key="4">
    <source>
        <dbReference type="PIRSR" id="PIRSR005739-1"/>
    </source>
</evidence>
<dbReference type="RefSeq" id="WP_139941774.1">
    <property type="nucleotide sequence ID" value="NZ_JBHSYP010000005.1"/>
</dbReference>
<dbReference type="PROSITE" id="PS51683">
    <property type="entry name" value="SAM_OMT_II"/>
    <property type="match status" value="1"/>
</dbReference>
<dbReference type="PIRSF" id="PIRSF005739">
    <property type="entry name" value="O-mtase"/>
    <property type="match status" value="1"/>
</dbReference>
<evidence type="ECO:0000256" key="1">
    <source>
        <dbReference type="ARBA" id="ARBA00022603"/>
    </source>
</evidence>
<evidence type="ECO:0000256" key="2">
    <source>
        <dbReference type="ARBA" id="ARBA00022679"/>
    </source>
</evidence>
<keyword evidence="1" id="KW-0489">Methyltransferase</keyword>
<evidence type="ECO:0000313" key="8">
    <source>
        <dbReference type="Proteomes" id="UP000319148"/>
    </source>
</evidence>
<keyword evidence="2" id="KW-0808">Transferase</keyword>
<gene>
    <name evidence="7" type="ORF">FIV46_15170</name>
</gene>
<dbReference type="AlphaFoldDB" id="A0A501PAP8"/>
<dbReference type="GO" id="GO:0032259">
    <property type="term" value="P:methylation"/>
    <property type="evidence" value="ECO:0007669"/>
    <property type="project" value="UniProtKB-KW"/>
</dbReference>
<dbReference type="InterPro" id="IPR001077">
    <property type="entry name" value="COMT_C"/>
</dbReference>
<dbReference type="PANTHER" id="PTHR43712">
    <property type="entry name" value="PUTATIVE (AFU_ORTHOLOGUE AFUA_4G14580)-RELATED"/>
    <property type="match status" value="1"/>
</dbReference>
<dbReference type="Pfam" id="PF00891">
    <property type="entry name" value="Methyltransf_2"/>
    <property type="match status" value="1"/>
</dbReference>
<comment type="caution">
    <text evidence="7">The sequence shown here is derived from an EMBL/GenBank/DDBJ whole genome shotgun (WGS) entry which is preliminary data.</text>
</comment>
<dbReference type="Gene3D" id="3.40.50.150">
    <property type="entry name" value="Vaccinia Virus protein VP39"/>
    <property type="match status" value="1"/>
</dbReference>
<dbReference type="Gene3D" id="1.10.287.1350">
    <property type="match status" value="1"/>
</dbReference>
<evidence type="ECO:0000259" key="6">
    <source>
        <dbReference type="Pfam" id="PF08100"/>
    </source>
</evidence>